<proteinExistence type="predicted"/>
<organism evidence="2 3">
    <name type="scientific">Orbilia ellipsospora</name>
    <dbReference type="NCBI Taxonomy" id="2528407"/>
    <lineage>
        <taxon>Eukaryota</taxon>
        <taxon>Fungi</taxon>
        <taxon>Dikarya</taxon>
        <taxon>Ascomycota</taxon>
        <taxon>Pezizomycotina</taxon>
        <taxon>Orbiliomycetes</taxon>
        <taxon>Orbiliales</taxon>
        <taxon>Orbiliaceae</taxon>
        <taxon>Orbilia</taxon>
    </lineage>
</organism>
<dbReference type="Proteomes" id="UP001365542">
    <property type="component" value="Unassembled WGS sequence"/>
</dbReference>
<sequence>MVGGGTMVNFLDPGRRDDDPGPSAASQTTLSQSRDGSRQPSSFQGLWDWLSRPTVIGADDVSSLLPEASPREASLPIEKAANGGKHRTWSGLD</sequence>
<dbReference type="EMBL" id="JAVHJO010000019">
    <property type="protein sequence ID" value="KAK6523106.1"/>
    <property type="molecule type" value="Genomic_DNA"/>
</dbReference>
<keyword evidence="3" id="KW-1185">Reference proteome</keyword>
<gene>
    <name evidence="2" type="ORF">TWF694_006004</name>
</gene>
<feature type="region of interest" description="Disordered" evidence="1">
    <location>
        <begin position="1"/>
        <end position="44"/>
    </location>
</feature>
<evidence type="ECO:0000313" key="3">
    <source>
        <dbReference type="Proteomes" id="UP001365542"/>
    </source>
</evidence>
<dbReference type="AlphaFoldDB" id="A0AAV9WR75"/>
<feature type="compositionally biased region" description="Basic residues" evidence="1">
    <location>
        <begin position="84"/>
        <end position="93"/>
    </location>
</feature>
<feature type="region of interest" description="Disordered" evidence="1">
    <location>
        <begin position="67"/>
        <end position="93"/>
    </location>
</feature>
<evidence type="ECO:0000256" key="1">
    <source>
        <dbReference type="SAM" id="MobiDB-lite"/>
    </source>
</evidence>
<accession>A0AAV9WR75</accession>
<comment type="caution">
    <text evidence="2">The sequence shown here is derived from an EMBL/GenBank/DDBJ whole genome shotgun (WGS) entry which is preliminary data.</text>
</comment>
<reference evidence="2 3" key="1">
    <citation type="submission" date="2019-10" db="EMBL/GenBank/DDBJ databases">
        <authorList>
            <person name="Palmer J.M."/>
        </authorList>
    </citation>
    <scope>NUCLEOTIDE SEQUENCE [LARGE SCALE GENOMIC DNA]</scope>
    <source>
        <strain evidence="2 3">TWF694</strain>
    </source>
</reference>
<protein>
    <submittedName>
        <fullName evidence="2">Uncharacterized protein</fullName>
    </submittedName>
</protein>
<name>A0AAV9WR75_9PEZI</name>
<evidence type="ECO:0000313" key="2">
    <source>
        <dbReference type="EMBL" id="KAK6523106.1"/>
    </source>
</evidence>
<feature type="compositionally biased region" description="Polar residues" evidence="1">
    <location>
        <begin position="24"/>
        <end position="44"/>
    </location>
</feature>